<name>A0A0G4NCD4_VERLO</name>
<dbReference type="AlphaFoldDB" id="A0A0G4NCD4"/>
<evidence type="ECO:0000313" key="2">
    <source>
        <dbReference type="Proteomes" id="UP000045706"/>
    </source>
</evidence>
<feature type="non-terminal residue" evidence="1">
    <location>
        <position position="1"/>
    </location>
</feature>
<accession>A0A0G4NCD4</accession>
<gene>
    <name evidence="1" type="ORF">BN1723_019388</name>
</gene>
<reference evidence="2" key="1">
    <citation type="submission" date="2015-05" db="EMBL/GenBank/DDBJ databases">
        <authorList>
            <person name="Fogelqvist Johan"/>
        </authorList>
    </citation>
    <scope>NUCLEOTIDE SEQUENCE [LARGE SCALE GENOMIC DNA]</scope>
</reference>
<proteinExistence type="predicted"/>
<sequence>CRGRPGPRRAARLQRHRA</sequence>
<dbReference type="EMBL" id="CVQI01033854">
    <property type="protein sequence ID" value="CRK44142.1"/>
    <property type="molecule type" value="Genomic_DNA"/>
</dbReference>
<organism evidence="1 2">
    <name type="scientific">Verticillium longisporum</name>
    <name type="common">Verticillium dahliae var. longisporum</name>
    <dbReference type="NCBI Taxonomy" id="100787"/>
    <lineage>
        <taxon>Eukaryota</taxon>
        <taxon>Fungi</taxon>
        <taxon>Dikarya</taxon>
        <taxon>Ascomycota</taxon>
        <taxon>Pezizomycotina</taxon>
        <taxon>Sordariomycetes</taxon>
        <taxon>Hypocreomycetidae</taxon>
        <taxon>Glomerellales</taxon>
        <taxon>Plectosphaerellaceae</taxon>
        <taxon>Verticillium</taxon>
    </lineage>
</organism>
<protein>
    <submittedName>
        <fullName evidence="1">Uncharacterized protein</fullName>
    </submittedName>
</protein>
<dbReference type="Proteomes" id="UP000045706">
    <property type="component" value="Unassembled WGS sequence"/>
</dbReference>
<evidence type="ECO:0000313" key="1">
    <source>
        <dbReference type="EMBL" id="CRK44142.1"/>
    </source>
</evidence>